<proteinExistence type="predicted"/>
<accession>A0A381VA94</accession>
<protein>
    <submittedName>
        <fullName evidence="1">Uncharacterized protein</fullName>
    </submittedName>
</protein>
<gene>
    <name evidence="1" type="ORF">METZ01_LOCUS90124</name>
</gene>
<dbReference type="EMBL" id="UINC01008274">
    <property type="protein sequence ID" value="SVA37270.1"/>
    <property type="molecule type" value="Genomic_DNA"/>
</dbReference>
<name>A0A381VA94_9ZZZZ</name>
<evidence type="ECO:0000313" key="1">
    <source>
        <dbReference type="EMBL" id="SVA37270.1"/>
    </source>
</evidence>
<feature type="non-terminal residue" evidence="1">
    <location>
        <position position="1"/>
    </location>
</feature>
<organism evidence="1">
    <name type="scientific">marine metagenome</name>
    <dbReference type="NCBI Taxonomy" id="408172"/>
    <lineage>
        <taxon>unclassified sequences</taxon>
        <taxon>metagenomes</taxon>
        <taxon>ecological metagenomes</taxon>
    </lineage>
</organism>
<dbReference type="AlphaFoldDB" id="A0A381VA94"/>
<reference evidence="1" key="1">
    <citation type="submission" date="2018-05" db="EMBL/GenBank/DDBJ databases">
        <authorList>
            <person name="Lanie J.A."/>
            <person name="Ng W.-L."/>
            <person name="Kazmierczak K.M."/>
            <person name="Andrzejewski T.M."/>
            <person name="Davidsen T.M."/>
            <person name="Wayne K.J."/>
            <person name="Tettelin H."/>
            <person name="Glass J.I."/>
            <person name="Rusch D."/>
            <person name="Podicherti R."/>
            <person name="Tsui H.-C.T."/>
            <person name="Winkler M.E."/>
        </authorList>
    </citation>
    <scope>NUCLEOTIDE SEQUENCE</scope>
</reference>
<sequence length="50" mass="5418">VIESLQAPLDPGVRRANLLVSGIELPRSRNRVLQIGPCLLRAATKRDLAA</sequence>